<dbReference type="STRING" id="1165861.A0A0L0UPB8"/>
<proteinExistence type="predicted"/>
<comment type="caution">
    <text evidence="1">The sequence shown here is derived from an EMBL/GenBank/DDBJ whole genome shotgun (WGS) entry which is preliminary data.</text>
</comment>
<evidence type="ECO:0000313" key="2">
    <source>
        <dbReference type="Proteomes" id="UP000054564"/>
    </source>
</evidence>
<evidence type="ECO:0000313" key="1">
    <source>
        <dbReference type="EMBL" id="KNE88810.1"/>
    </source>
</evidence>
<sequence>QCNHHSVRTGSSSAPGLHQLRTYLTRANLTSSRNSAWTAMKSARSDWAYVTTMGIDVATFDNLLDRFEPLWNTITLPRNNVNPDGHPKCARQSLDAAGCLGLVLHWLCSTIAGYLLQQIFGITPAISIAAWIVCFKFSRTTPKLA</sequence>
<reference evidence="2" key="1">
    <citation type="submission" date="2014-03" db="EMBL/GenBank/DDBJ databases">
        <title>The Genome Sequence of Puccinia striiformis f. sp. tritici PST-78.</title>
        <authorList>
            <consortium name="The Broad Institute Genome Sequencing Platform"/>
            <person name="Cuomo C."/>
            <person name="Hulbert S."/>
            <person name="Chen X."/>
            <person name="Walker B."/>
            <person name="Young S.K."/>
            <person name="Zeng Q."/>
            <person name="Gargeya S."/>
            <person name="Fitzgerald M."/>
            <person name="Haas B."/>
            <person name="Abouelleil A."/>
            <person name="Alvarado L."/>
            <person name="Arachchi H.M."/>
            <person name="Berlin A.M."/>
            <person name="Chapman S.B."/>
            <person name="Goldberg J."/>
            <person name="Griggs A."/>
            <person name="Gujja S."/>
            <person name="Hansen M."/>
            <person name="Howarth C."/>
            <person name="Imamovic A."/>
            <person name="Larimer J."/>
            <person name="McCowan C."/>
            <person name="Montmayeur A."/>
            <person name="Murphy C."/>
            <person name="Neiman D."/>
            <person name="Pearson M."/>
            <person name="Priest M."/>
            <person name="Roberts A."/>
            <person name="Saif S."/>
            <person name="Shea T."/>
            <person name="Sisk P."/>
            <person name="Sykes S."/>
            <person name="Wortman J."/>
            <person name="Nusbaum C."/>
            <person name="Birren B."/>
        </authorList>
    </citation>
    <scope>NUCLEOTIDE SEQUENCE [LARGE SCALE GENOMIC DNA]</scope>
    <source>
        <strain evidence="2">race PST-78</strain>
    </source>
</reference>
<keyword evidence="2" id="KW-1185">Reference proteome</keyword>
<dbReference type="Proteomes" id="UP000054564">
    <property type="component" value="Unassembled WGS sequence"/>
</dbReference>
<gene>
    <name evidence="1" type="ORF">PSTG_17753</name>
</gene>
<accession>A0A0L0UPB8</accession>
<name>A0A0L0UPB8_9BASI</name>
<feature type="non-terminal residue" evidence="1">
    <location>
        <position position="1"/>
    </location>
</feature>
<dbReference type="PANTHER" id="PTHR48471:SF1">
    <property type="entry name" value="DDE TNP4 DOMAIN-CONTAINING PROTEIN"/>
    <property type="match status" value="1"/>
</dbReference>
<organism evidence="1 2">
    <name type="scientific">Puccinia striiformis f. sp. tritici PST-78</name>
    <dbReference type="NCBI Taxonomy" id="1165861"/>
    <lineage>
        <taxon>Eukaryota</taxon>
        <taxon>Fungi</taxon>
        <taxon>Dikarya</taxon>
        <taxon>Basidiomycota</taxon>
        <taxon>Pucciniomycotina</taxon>
        <taxon>Pucciniomycetes</taxon>
        <taxon>Pucciniales</taxon>
        <taxon>Pucciniaceae</taxon>
        <taxon>Puccinia</taxon>
    </lineage>
</organism>
<dbReference type="PANTHER" id="PTHR48471">
    <property type="entry name" value="DDE TNP4 DOMAIN-CONTAINING PROTEIN"/>
    <property type="match status" value="1"/>
</dbReference>
<dbReference type="AlphaFoldDB" id="A0A0L0UPB8"/>
<protein>
    <submittedName>
        <fullName evidence="1">Uncharacterized protein</fullName>
    </submittedName>
</protein>
<dbReference type="EMBL" id="AJIL01000857">
    <property type="protein sequence ID" value="KNE88810.1"/>
    <property type="molecule type" value="Genomic_DNA"/>
</dbReference>